<evidence type="ECO:0000256" key="2">
    <source>
        <dbReference type="ARBA" id="ARBA00022741"/>
    </source>
</evidence>
<dbReference type="Pfam" id="PF18085">
    <property type="entry name" value="Mak_N_cap"/>
    <property type="match status" value="1"/>
</dbReference>
<dbReference type="EMBL" id="LKEV01000002">
    <property type="protein sequence ID" value="KQB86862.1"/>
    <property type="molecule type" value="Genomic_DNA"/>
</dbReference>
<keyword evidence="4" id="KW-0067">ATP-binding</keyword>
<evidence type="ECO:0000313" key="6">
    <source>
        <dbReference type="EMBL" id="KQB86862.1"/>
    </source>
</evidence>
<dbReference type="RefSeq" id="WP_055177262.1">
    <property type="nucleotide sequence ID" value="NZ_JAUSQY010000001.1"/>
</dbReference>
<feature type="domain" description="Maltokinase N-terminal cap" evidence="5">
    <location>
        <begin position="40"/>
        <end position="108"/>
    </location>
</feature>
<proteinExistence type="predicted"/>
<dbReference type="PATRIC" id="fig|1544413.3.peg.1078"/>
<dbReference type="InterPro" id="IPR040999">
    <property type="entry name" value="Mak_N_cap"/>
</dbReference>
<organism evidence="6 7">
    <name type="scientific">Corynebacterium lowii</name>
    <dbReference type="NCBI Taxonomy" id="1544413"/>
    <lineage>
        <taxon>Bacteria</taxon>
        <taxon>Bacillati</taxon>
        <taxon>Actinomycetota</taxon>
        <taxon>Actinomycetes</taxon>
        <taxon>Mycobacteriales</taxon>
        <taxon>Corynebacteriaceae</taxon>
        <taxon>Corynebacterium</taxon>
    </lineage>
</organism>
<comment type="caution">
    <text evidence="6">The sequence shown here is derived from an EMBL/GenBank/DDBJ whole genome shotgun (WGS) entry which is preliminary data.</text>
</comment>
<evidence type="ECO:0000256" key="4">
    <source>
        <dbReference type="ARBA" id="ARBA00022840"/>
    </source>
</evidence>
<reference evidence="6 7" key="1">
    <citation type="submission" date="2015-10" db="EMBL/GenBank/DDBJ databases">
        <title>Corynebacteirum lowii and Corynebacterium oculi species nova, derived from human clinical disease and and emended description of Corynebacterium mastiditis.</title>
        <authorList>
            <person name="Bernard K."/>
            <person name="Pacheco A.L."/>
            <person name="Mcdougall C."/>
            <person name="Burtx T."/>
            <person name="Weibe D."/>
            <person name="Tyler S."/>
            <person name="Olson A.B."/>
            <person name="Cnockaert M."/>
            <person name="Eguchi H."/>
            <person name="Kuwahara T."/>
            <person name="Nakayama-Imaohji H."/>
            <person name="Boudewijins M."/>
            <person name="Van Hoecke F."/>
            <person name="Bernier A.-M."/>
            <person name="Vandamme P."/>
        </authorList>
    </citation>
    <scope>NUCLEOTIDE SEQUENCE [LARGE SCALE GENOMIC DNA]</scope>
    <source>
        <strain evidence="6 7">NML 130206</strain>
    </source>
</reference>
<evidence type="ECO:0000259" key="5">
    <source>
        <dbReference type="Pfam" id="PF18085"/>
    </source>
</evidence>
<sequence>MAENQNTYVAEVYSDATLEPGKPEFQRRFLLSEGLLREGEAHTQQAAWRLIDPEGQVGMEVTIVSVGERLFQVPLTYRPEPLPADVPTLGEMAHSVLGTRYIYDARRDPAFRDALNAVVREGGTAASKRDLSTGEVQPPQVEFRVIPGEGAEVLVVLDDQRNDDAPGTLMGTWGEEPQRYRAVLASQAG</sequence>
<dbReference type="STRING" id="1544413.Clow_01073"/>
<dbReference type="GO" id="GO:0016301">
    <property type="term" value="F:kinase activity"/>
    <property type="evidence" value="ECO:0007669"/>
    <property type="project" value="UniProtKB-KW"/>
</dbReference>
<keyword evidence="3" id="KW-0418">Kinase</keyword>
<evidence type="ECO:0000313" key="7">
    <source>
        <dbReference type="Proteomes" id="UP000050488"/>
    </source>
</evidence>
<evidence type="ECO:0000256" key="3">
    <source>
        <dbReference type="ARBA" id="ARBA00022777"/>
    </source>
</evidence>
<dbReference type="OrthoDB" id="3787729at2"/>
<dbReference type="GO" id="GO:0005524">
    <property type="term" value="F:ATP binding"/>
    <property type="evidence" value="ECO:0007669"/>
    <property type="project" value="UniProtKB-KW"/>
</dbReference>
<dbReference type="Proteomes" id="UP000050488">
    <property type="component" value="Unassembled WGS sequence"/>
</dbReference>
<name>A0A0Q0ZAF8_9CORY</name>
<protein>
    <recommendedName>
        <fullName evidence="5">Maltokinase N-terminal cap domain-containing protein</fullName>
    </recommendedName>
</protein>
<evidence type="ECO:0000256" key="1">
    <source>
        <dbReference type="ARBA" id="ARBA00022679"/>
    </source>
</evidence>
<accession>A0A0Q0ZAF8</accession>
<dbReference type="AlphaFoldDB" id="A0A0Q0ZAF8"/>
<keyword evidence="1" id="KW-0808">Transferase</keyword>
<keyword evidence="2" id="KW-0547">Nucleotide-binding</keyword>
<keyword evidence="7" id="KW-1185">Reference proteome</keyword>
<gene>
    <name evidence="6" type="ORF">Clow_01073</name>
</gene>